<dbReference type="Proteomes" id="UP000014500">
    <property type="component" value="Unassembled WGS sequence"/>
</dbReference>
<protein>
    <recommendedName>
        <fullName evidence="3">KIF-binding protein</fullName>
    </recommendedName>
</protein>
<proteinExistence type="predicted"/>
<dbReference type="PANTHER" id="PTHR28494:SF1">
    <property type="entry name" value="RAB7A-INTERACTING MON1-CCZ1 COMPLEX SUBUNIT 1"/>
    <property type="match status" value="1"/>
</dbReference>
<dbReference type="HOGENOM" id="CLU_082742_0_0_1"/>
<reference evidence="2" key="1">
    <citation type="submission" date="2011-05" db="EMBL/GenBank/DDBJ databases">
        <authorList>
            <person name="Richards S.R."/>
            <person name="Qu J."/>
            <person name="Jiang H."/>
            <person name="Jhangiani S.N."/>
            <person name="Agravi P."/>
            <person name="Goodspeed R."/>
            <person name="Gross S."/>
            <person name="Mandapat C."/>
            <person name="Jackson L."/>
            <person name="Mathew T."/>
            <person name="Pu L."/>
            <person name="Thornton R."/>
            <person name="Saada N."/>
            <person name="Wilczek-Boney K.B."/>
            <person name="Lee S."/>
            <person name="Kovar C."/>
            <person name="Wu Y."/>
            <person name="Scherer S.E."/>
            <person name="Worley K.C."/>
            <person name="Muzny D.M."/>
            <person name="Gibbs R."/>
        </authorList>
    </citation>
    <scope>NUCLEOTIDE SEQUENCE</scope>
    <source>
        <strain evidence="2">Brora</strain>
    </source>
</reference>
<dbReference type="eggNOG" id="ENOG502RUIB">
    <property type="taxonomic scope" value="Eukaryota"/>
</dbReference>
<reference evidence="1" key="2">
    <citation type="submission" date="2015-02" db="UniProtKB">
        <authorList>
            <consortium name="EnsemblMetazoa"/>
        </authorList>
    </citation>
    <scope>IDENTIFICATION</scope>
</reference>
<accession>T1J432</accession>
<dbReference type="Pfam" id="PF17716">
    <property type="entry name" value="RIMC1"/>
    <property type="match status" value="1"/>
</dbReference>
<evidence type="ECO:0000313" key="1">
    <source>
        <dbReference type="EnsemblMetazoa" id="SMAR008360-PA"/>
    </source>
</evidence>
<name>T1J432_STRMM</name>
<dbReference type="InterPro" id="IPR037657">
    <property type="entry name" value="RIMC1"/>
</dbReference>
<evidence type="ECO:0008006" key="3">
    <source>
        <dbReference type="Google" id="ProtNLM"/>
    </source>
</evidence>
<dbReference type="PhylomeDB" id="T1J432"/>
<dbReference type="PANTHER" id="PTHR28494">
    <property type="entry name" value="UPF0600 PROTEIN C5ORF51"/>
    <property type="match status" value="1"/>
</dbReference>
<organism evidence="1 2">
    <name type="scientific">Strigamia maritima</name>
    <name type="common">European centipede</name>
    <name type="synonym">Geophilus maritimus</name>
    <dbReference type="NCBI Taxonomy" id="126957"/>
    <lineage>
        <taxon>Eukaryota</taxon>
        <taxon>Metazoa</taxon>
        <taxon>Ecdysozoa</taxon>
        <taxon>Arthropoda</taxon>
        <taxon>Myriapoda</taxon>
        <taxon>Chilopoda</taxon>
        <taxon>Pleurostigmophora</taxon>
        <taxon>Geophilomorpha</taxon>
        <taxon>Linotaeniidae</taxon>
        <taxon>Strigamia</taxon>
    </lineage>
</organism>
<dbReference type="EMBL" id="JH431835">
    <property type="status" value="NOT_ANNOTATED_CDS"/>
    <property type="molecule type" value="Genomic_DNA"/>
</dbReference>
<dbReference type="AlphaFoldDB" id="T1J432"/>
<dbReference type="GO" id="GO:0000423">
    <property type="term" value="P:mitophagy"/>
    <property type="evidence" value="ECO:0007669"/>
    <property type="project" value="InterPro"/>
</dbReference>
<dbReference type="OMA" id="EMCYWLV"/>
<sequence>MESMKVVLCNKLNEFDKKCDKYLLQNKGDDFLQKFKDNYEKLYYWEDTDEPAKMMSHYAQAIMNITFFEENKLVEKDFSVANAIDKMQQIIDCLSDIDAICREYTDEPLTLLGLEIAECLLWRRGALLYMYCATVEEKPNMSESDKKYFLKCLHSGINYLNMMINVRKPLVVPKKEQKMKEDMCFLLSEGIYSDTAVLGLMYAGEMCYWFKKYWSEELMSLSKDFDYRQLGKMFLEKYIKTVEGPLKGRGWNVTKAKELLVFLLDG</sequence>
<keyword evidence="2" id="KW-1185">Reference proteome</keyword>
<evidence type="ECO:0000313" key="2">
    <source>
        <dbReference type="Proteomes" id="UP000014500"/>
    </source>
</evidence>
<dbReference type="EnsemblMetazoa" id="SMAR008360-RA">
    <property type="protein sequence ID" value="SMAR008360-PA"/>
    <property type="gene ID" value="SMAR008360"/>
</dbReference>